<dbReference type="PANTHER" id="PTHR13952:SF6">
    <property type="entry name" value="U11_U12 SMALL NUCLEAR RIBONUCLEOPROTEIN 35 KDA PROTEIN"/>
    <property type="match status" value="1"/>
</dbReference>
<evidence type="ECO:0000256" key="1">
    <source>
        <dbReference type="ARBA" id="ARBA00004123"/>
    </source>
</evidence>
<dbReference type="InterPro" id="IPR012677">
    <property type="entry name" value="Nucleotide-bd_a/b_plait_sf"/>
</dbReference>
<dbReference type="InterPro" id="IPR000504">
    <property type="entry name" value="RRM_dom"/>
</dbReference>
<dbReference type="Pfam" id="PF00076">
    <property type="entry name" value="RRM_1"/>
    <property type="match status" value="1"/>
</dbReference>
<dbReference type="GO" id="GO:0017069">
    <property type="term" value="F:snRNA binding"/>
    <property type="evidence" value="ECO:0007669"/>
    <property type="project" value="TreeGrafter"/>
</dbReference>
<evidence type="ECO:0000313" key="8">
    <source>
        <dbReference type="EMBL" id="RWR98604.1"/>
    </source>
</evidence>
<reference evidence="8 9" key="1">
    <citation type="journal article" date="2018" name="Gigascience">
        <title>Genomes of trombidid mites reveal novel predicted allergens and laterally-transferred genes associated with secondary metabolism.</title>
        <authorList>
            <person name="Dong X."/>
            <person name="Chaisiri K."/>
            <person name="Xia D."/>
            <person name="Armstrong S.D."/>
            <person name="Fang Y."/>
            <person name="Donnelly M.J."/>
            <person name="Kadowaki T."/>
            <person name="McGarry J.W."/>
            <person name="Darby A.C."/>
            <person name="Makepeace B.L."/>
        </authorList>
    </citation>
    <scope>NUCLEOTIDE SEQUENCE [LARGE SCALE GENOMIC DNA]</scope>
    <source>
        <strain evidence="8">UoL-WK</strain>
    </source>
</reference>
<dbReference type="OrthoDB" id="6159137at2759"/>
<keyword evidence="9" id="KW-1185">Reference proteome</keyword>
<keyword evidence="3 6" id="KW-0694">RNA-binding</keyword>
<dbReference type="InterPro" id="IPR051183">
    <property type="entry name" value="U1_U11-U12_snRNP_70-35kDa"/>
</dbReference>
<keyword evidence="8" id="KW-0687">Ribonucleoprotein</keyword>
<protein>
    <recommendedName>
        <fullName evidence="2">U11/U12 small nuclear ribonucleoprotein 35 kDa protein</fullName>
    </recommendedName>
    <alternativeName>
        <fullName evidence="5">U1 snRNP-binding protein homolog</fullName>
    </alternativeName>
</protein>
<dbReference type="GO" id="GO:0003729">
    <property type="term" value="F:mRNA binding"/>
    <property type="evidence" value="ECO:0007669"/>
    <property type="project" value="TreeGrafter"/>
</dbReference>
<dbReference type="Gene3D" id="3.30.70.330">
    <property type="match status" value="1"/>
</dbReference>
<evidence type="ECO:0000313" key="9">
    <source>
        <dbReference type="Proteomes" id="UP000285301"/>
    </source>
</evidence>
<dbReference type="PROSITE" id="PS50102">
    <property type="entry name" value="RRM"/>
    <property type="match status" value="1"/>
</dbReference>
<dbReference type="PANTHER" id="PTHR13952">
    <property type="entry name" value="U1 SMALL NUCLEAR RIBONUCLEOPROTEIN 70 KD"/>
    <property type="match status" value="1"/>
</dbReference>
<accession>A0A443Q6E1</accession>
<dbReference type="GO" id="GO:0000398">
    <property type="term" value="P:mRNA splicing, via spliceosome"/>
    <property type="evidence" value="ECO:0007669"/>
    <property type="project" value="TreeGrafter"/>
</dbReference>
<evidence type="ECO:0000256" key="6">
    <source>
        <dbReference type="PROSITE-ProRule" id="PRU00176"/>
    </source>
</evidence>
<keyword evidence="4" id="KW-0539">Nucleus</keyword>
<dbReference type="Proteomes" id="UP000285301">
    <property type="component" value="Unassembled WGS sequence"/>
</dbReference>
<name>A0A443Q6E1_9ACAR</name>
<evidence type="ECO:0000256" key="3">
    <source>
        <dbReference type="ARBA" id="ARBA00022884"/>
    </source>
</evidence>
<evidence type="ECO:0000256" key="4">
    <source>
        <dbReference type="ARBA" id="ARBA00023242"/>
    </source>
</evidence>
<comment type="subcellular location">
    <subcellularLocation>
        <location evidence="1">Nucleus</location>
    </subcellularLocation>
</comment>
<organism evidence="8 9">
    <name type="scientific">Dinothrombium tinctorium</name>
    <dbReference type="NCBI Taxonomy" id="1965070"/>
    <lineage>
        <taxon>Eukaryota</taxon>
        <taxon>Metazoa</taxon>
        <taxon>Ecdysozoa</taxon>
        <taxon>Arthropoda</taxon>
        <taxon>Chelicerata</taxon>
        <taxon>Arachnida</taxon>
        <taxon>Acari</taxon>
        <taxon>Acariformes</taxon>
        <taxon>Trombidiformes</taxon>
        <taxon>Prostigmata</taxon>
        <taxon>Anystina</taxon>
        <taxon>Parasitengona</taxon>
        <taxon>Trombidioidea</taxon>
        <taxon>Trombidiidae</taxon>
        <taxon>Dinothrombium</taxon>
    </lineage>
</organism>
<proteinExistence type="predicted"/>
<gene>
    <name evidence="8" type="ORF">B4U79_02621</name>
</gene>
<sequence length="203" mass="23824">SEKRTKRMMKTQHTEEFNRYVQKIYDPLKVGSIDGSDKRPHDKAIVRAIDAEYKPNARVIGEPLNTVFVAHLHTETTEDTIRRLFSKYGEIKRLRLIRDLVTGHSKRYAFVEFCERRDAMKAVDRTHNTILDGRKIFVDFECERILQGWKPRRLGGGFGGNKNSGQLRFGCKNRPFKRPIIIQSYHESKERLRSQSSRSHHLK</sequence>
<dbReference type="SUPFAM" id="SSF54928">
    <property type="entry name" value="RNA-binding domain, RBD"/>
    <property type="match status" value="1"/>
</dbReference>
<feature type="non-terminal residue" evidence="8">
    <location>
        <position position="1"/>
    </location>
</feature>
<dbReference type="AlphaFoldDB" id="A0A443Q6E1"/>
<comment type="caution">
    <text evidence="8">The sequence shown here is derived from an EMBL/GenBank/DDBJ whole genome shotgun (WGS) entry which is preliminary data.</text>
</comment>
<dbReference type="STRING" id="1965070.A0A443Q6E1"/>
<dbReference type="SMART" id="SM00360">
    <property type="entry name" value="RRM"/>
    <property type="match status" value="1"/>
</dbReference>
<evidence type="ECO:0000256" key="5">
    <source>
        <dbReference type="ARBA" id="ARBA00031739"/>
    </source>
</evidence>
<dbReference type="GO" id="GO:0071011">
    <property type="term" value="C:precatalytic spliceosome"/>
    <property type="evidence" value="ECO:0007669"/>
    <property type="project" value="TreeGrafter"/>
</dbReference>
<feature type="domain" description="RRM" evidence="7">
    <location>
        <begin position="65"/>
        <end position="143"/>
    </location>
</feature>
<evidence type="ECO:0000259" key="7">
    <source>
        <dbReference type="PROSITE" id="PS50102"/>
    </source>
</evidence>
<dbReference type="FunFam" id="3.30.70.330:FF:000132">
    <property type="entry name" value="Small nuclear ribonucleoprotein U11/U12 subunit 35"/>
    <property type="match status" value="1"/>
</dbReference>
<dbReference type="InterPro" id="IPR035979">
    <property type="entry name" value="RBD_domain_sf"/>
</dbReference>
<evidence type="ECO:0000256" key="2">
    <source>
        <dbReference type="ARBA" id="ARBA00021080"/>
    </source>
</evidence>
<dbReference type="EMBL" id="NCKU01020394">
    <property type="protein sequence ID" value="RWR98604.1"/>
    <property type="molecule type" value="Genomic_DNA"/>
</dbReference>